<dbReference type="OrthoDB" id="1918956at2759"/>
<evidence type="ECO:0000256" key="1">
    <source>
        <dbReference type="SAM" id="MobiDB-lite"/>
    </source>
</evidence>
<feature type="region of interest" description="Disordered" evidence="1">
    <location>
        <begin position="1641"/>
        <end position="1665"/>
    </location>
</feature>
<feature type="compositionally biased region" description="Polar residues" evidence="1">
    <location>
        <begin position="858"/>
        <end position="877"/>
    </location>
</feature>
<accession>A0A8S3ZSC7</accession>
<dbReference type="Proteomes" id="UP000678393">
    <property type="component" value="Unassembled WGS sequence"/>
</dbReference>
<feature type="region of interest" description="Disordered" evidence="1">
    <location>
        <begin position="1460"/>
        <end position="1496"/>
    </location>
</feature>
<feature type="compositionally biased region" description="Basic and acidic residues" evidence="1">
    <location>
        <begin position="1"/>
        <end position="11"/>
    </location>
</feature>
<evidence type="ECO:0000313" key="2">
    <source>
        <dbReference type="EMBL" id="CAG5130868.1"/>
    </source>
</evidence>
<organism evidence="2 3">
    <name type="scientific">Candidula unifasciata</name>
    <dbReference type="NCBI Taxonomy" id="100452"/>
    <lineage>
        <taxon>Eukaryota</taxon>
        <taxon>Metazoa</taxon>
        <taxon>Spiralia</taxon>
        <taxon>Lophotrochozoa</taxon>
        <taxon>Mollusca</taxon>
        <taxon>Gastropoda</taxon>
        <taxon>Heterobranchia</taxon>
        <taxon>Euthyneura</taxon>
        <taxon>Panpulmonata</taxon>
        <taxon>Eupulmonata</taxon>
        <taxon>Stylommatophora</taxon>
        <taxon>Helicina</taxon>
        <taxon>Helicoidea</taxon>
        <taxon>Geomitridae</taxon>
        <taxon>Candidula</taxon>
    </lineage>
</organism>
<feature type="region of interest" description="Disordered" evidence="1">
    <location>
        <begin position="1"/>
        <end position="23"/>
    </location>
</feature>
<feature type="compositionally biased region" description="Polar residues" evidence="1">
    <location>
        <begin position="824"/>
        <end position="840"/>
    </location>
</feature>
<proteinExistence type="predicted"/>
<dbReference type="PANTHER" id="PTHR16081:SF0">
    <property type="entry name" value="VERTNIN"/>
    <property type="match status" value="1"/>
</dbReference>
<protein>
    <recommendedName>
        <fullName evidence="4">Vertnin</fullName>
    </recommendedName>
</protein>
<feature type="compositionally biased region" description="Polar residues" evidence="1">
    <location>
        <begin position="1677"/>
        <end position="1688"/>
    </location>
</feature>
<evidence type="ECO:0000313" key="3">
    <source>
        <dbReference type="Proteomes" id="UP000678393"/>
    </source>
</evidence>
<dbReference type="InterPro" id="IPR038822">
    <property type="entry name" value="Vertnin-like"/>
</dbReference>
<dbReference type="GO" id="GO:0000785">
    <property type="term" value="C:chromatin"/>
    <property type="evidence" value="ECO:0007669"/>
    <property type="project" value="TreeGrafter"/>
</dbReference>
<comment type="caution">
    <text evidence="2">The sequence shown here is derived from an EMBL/GenBank/DDBJ whole genome shotgun (WGS) entry which is preliminary data.</text>
</comment>
<dbReference type="GO" id="GO:0006357">
    <property type="term" value="P:regulation of transcription by RNA polymerase II"/>
    <property type="evidence" value="ECO:0007669"/>
    <property type="project" value="TreeGrafter"/>
</dbReference>
<feature type="compositionally biased region" description="Acidic residues" evidence="1">
    <location>
        <begin position="1475"/>
        <end position="1486"/>
    </location>
</feature>
<keyword evidence="3" id="KW-1185">Reference proteome</keyword>
<feature type="compositionally biased region" description="Basic and acidic residues" evidence="1">
    <location>
        <begin position="879"/>
        <end position="890"/>
    </location>
</feature>
<name>A0A8S3ZSC7_9EUPU</name>
<dbReference type="EMBL" id="CAJHNH020004323">
    <property type="protein sequence ID" value="CAG5130868.1"/>
    <property type="molecule type" value="Genomic_DNA"/>
</dbReference>
<gene>
    <name evidence="2" type="ORF">CUNI_LOCUS16426</name>
</gene>
<feature type="region of interest" description="Disordered" evidence="1">
    <location>
        <begin position="824"/>
        <end position="902"/>
    </location>
</feature>
<dbReference type="PANTHER" id="PTHR16081">
    <property type="entry name" value="VERTNIN"/>
    <property type="match status" value="1"/>
</dbReference>
<evidence type="ECO:0008006" key="4">
    <source>
        <dbReference type="Google" id="ProtNLM"/>
    </source>
</evidence>
<reference evidence="2" key="1">
    <citation type="submission" date="2021-04" db="EMBL/GenBank/DDBJ databases">
        <authorList>
            <consortium name="Molecular Ecology Group"/>
        </authorList>
    </citation>
    <scope>NUCLEOTIDE SEQUENCE</scope>
</reference>
<feature type="region of interest" description="Disordered" evidence="1">
    <location>
        <begin position="1677"/>
        <end position="1701"/>
    </location>
</feature>
<sequence>MASIRRTDIMQKKYSKGRPAKSERDKIYKRQEVYKWRDLRRVYLASSFDRWRKLRSSLKLKDSSLAWHLMEAHEKGYCTFCRHCHHQSTKERGKRRRKFDRKDFLPTLIATVRQLCYTHFDFNECIEIVGLLCLEFDKAHKENFSINECVQSSGYHVSDSSAELLNCSLEDTDAKSSLVISPADYQDIHELNVSAHKTSSLVASTPCSAVPTDTTTLSANINLSQTENLQLQTSFEDLDTLCATSDKPFVPQENVTNDEHPSDEHRLPCTLLRNAINTDSTCMQASPRQIEHMESTAVTFQLKPSEEKLVDSSMCSESEPSLEIDIENMDTSQEEDNTNKNSQKELLPDPKLKLHTCCGDSSLPFVGNDLKSQQTTENITLHSSGVSKVPSSEFTCEVAEKDPPVSCPVKPDSMDLPLDMSVLKPIVKKEPGYGLSSNRMYHKQAVIDKKSIEDNIDHNLISETTSMSPQSSRRSPFWLEGLHTLPGKVKEEGHVSIPWQRRDMSRKEEYEFLEMNPFSDLADFSQRYPHVHQRTYYRWKRRIKEEYIILEQCPSMSFQDFSSVVLQAKESVFLHWKSLIAQGKGFFAPSDTKRLESKPCVKPSSQHNSAFAFMQKNLTCTYEQFCQQYPGTPADVYNVLKRKAMQEFWLFHQNKHLSYKEFSKIVSVTEDVFNTWKEYIEGFRSNTVSSNLKTVSNNLAQNQSLPVPSIYSLDSSHSLTPDLQSSTEGGYRIKDGCTINESKAAAHSGSLNSALSDSVVRSLSTSYLASLQNMMFPWHSYYGMTSPLGQQMLPMMLWPGMMGLAGGLTNSIGLMSGLHANGLSEPSSGTELRSSMLESTESIKSDESQSSQSDEYTHSSNIFRSSENQEQAKNLDSSDSEKRLKLSSDRDDMDVSGSASRSRKQNKQEYIYYLKNPELCFKELESLFPSISLRTFYRWRKEMNAAVLLLEDNKDLPFCQFQMIFPDIPEDIFELWKERVGRGLSPTSEKHIQQSLESGEIYHPNQSTSVSGRNSAELSKLMESRTAEVINSNFSHNSITNYVHFGGKESGARLFKKVKEGYHYVQKNPDVDIASFTKLYPDTSVRSFYRWKKELKNTFAFLRANPAMTYAEYKLVDSTVTEEVFRVWKALALDNNVIKEEILEDHTSAGVSETGISNHSSKFISPEYWFLQLNPYIEYSQFCCTYPDVAEHTFYRWKQEIYQIMNYIRAEPVVELADIAAMLPQVSEDAFSRWKQIIAMEKENSVDHKRAVTKEVEESAEESEVKQESNSQISEAMLYLMHNPTVDYDHLRVKFDCVTIMAFDQWLNRIKSIIMFIVSKPSINYTAFSTNFNDITEDIFKKWKNLSSAEIAALNIDKEHNSTDDRELRSISDNQGALSLEAFEFCQKNSRVTFSAFQTLYPTVSEKVFHGWKTRIQEEIQYIQENLHLTFDDYAKVYTNTSKEIFDQWKSEMIQNYLRKPSGKVDQAGDGPLETSDEENFEEDMSRDEPSNPETVDQNVEDEIFRKSGNGETLMDQEVYSLCVGESLENEPKESSLSKLAKFADSGAAAHPRKDATAKLLTSFEHLLGNNNNTSVKLEPVSLPSGDDDCLSSAEASLPAHQLHSEHNPLSGKEMGNVYASGPLSSALHTSSLSALMAMTRSDDTHHSGSSPASAQKEPGGHSAQFVCSGNLNWQETPNGSNSFSSAGVSKEDDEAFSSQRQKKMSRAEYLFVKDNPDVDSQEFSRIFPGVSARTFYRWKKEIKTQLHLA</sequence>